<accession>A0AA40IB52</accession>
<name>A0AA40IB52_CNENI</name>
<dbReference type="GO" id="GO:0006412">
    <property type="term" value="P:translation"/>
    <property type="evidence" value="ECO:0007669"/>
    <property type="project" value="InterPro"/>
</dbReference>
<dbReference type="Gene3D" id="3.90.930.12">
    <property type="entry name" value="Ribosomal protein L6, alpha-beta domain"/>
    <property type="match status" value="1"/>
</dbReference>
<dbReference type="InterPro" id="IPR036789">
    <property type="entry name" value="Ribosomal_uL6-like_a/b-dom_sf"/>
</dbReference>
<dbReference type="SUPFAM" id="SSF56053">
    <property type="entry name" value="Ribosomal protein L6"/>
    <property type="match status" value="1"/>
</dbReference>
<dbReference type="GO" id="GO:0003735">
    <property type="term" value="F:structural constituent of ribosome"/>
    <property type="evidence" value="ECO:0007669"/>
    <property type="project" value="InterPro"/>
</dbReference>
<evidence type="ECO:0000313" key="2">
    <source>
        <dbReference type="Proteomes" id="UP001177744"/>
    </source>
</evidence>
<organism evidence="1 2">
    <name type="scientific">Cnephaeus nilssonii</name>
    <name type="common">Northern bat</name>
    <name type="synonym">Eptesicus nilssonii</name>
    <dbReference type="NCBI Taxonomy" id="3371016"/>
    <lineage>
        <taxon>Eukaryota</taxon>
        <taxon>Metazoa</taxon>
        <taxon>Chordata</taxon>
        <taxon>Craniata</taxon>
        <taxon>Vertebrata</taxon>
        <taxon>Euteleostomi</taxon>
        <taxon>Mammalia</taxon>
        <taxon>Eutheria</taxon>
        <taxon>Laurasiatheria</taxon>
        <taxon>Chiroptera</taxon>
        <taxon>Yangochiroptera</taxon>
        <taxon>Vespertilionidae</taxon>
        <taxon>Cnephaeus</taxon>
    </lineage>
</organism>
<protein>
    <submittedName>
        <fullName evidence="1">Uncharacterized protein</fullName>
    </submittedName>
</protein>
<keyword evidence="2" id="KW-1185">Reference proteome</keyword>
<proteinExistence type="predicted"/>
<dbReference type="AlphaFoldDB" id="A0AA40IB52"/>
<evidence type="ECO:0000313" key="1">
    <source>
        <dbReference type="EMBL" id="KAK1346399.1"/>
    </source>
</evidence>
<gene>
    <name evidence="1" type="ORF">QTO34_000255</name>
</gene>
<reference evidence="1" key="1">
    <citation type="submission" date="2023-06" db="EMBL/GenBank/DDBJ databases">
        <title>Reference genome for the Northern bat (Eptesicus nilssonii), a most northern bat species.</title>
        <authorList>
            <person name="Laine V.N."/>
            <person name="Pulliainen A.T."/>
            <person name="Lilley T.M."/>
        </authorList>
    </citation>
    <scope>NUCLEOTIDE SEQUENCE</scope>
    <source>
        <strain evidence="1">BLF_Eptnil</strain>
        <tissue evidence="1">Kidney</tissue>
    </source>
</reference>
<dbReference type="EMBL" id="JAULJE010000001">
    <property type="protein sequence ID" value="KAK1346399.1"/>
    <property type="molecule type" value="Genomic_DNA"/>
</dbReference>
<dbReference type="GO" id="GO:0019843">
    <property type="term" value="F:rRNA binding"/>
    <property type="evidence" value="ECO:0007669"/>
    <property type="project" value="InterPro"/>
</dbReference>
<comment type="caution">
    <text evidence="1">The sequence shown here is derived from an EMBL/GenBank/DDBJ whole genome shotgun (WGS) entry which is preliminary data.</text>
</comment>
<sequence>MLQVPKTLECPTQYLELISKIYQGFYSKSLQLMNSVLCHIYSEDKDHYQQSDWGHPRKCGYHSEKTHSYGEGPRSTLQRDFNHINKEKEEAPVDKWWGNRKELATIHTICSHVQNTIRNKEAWIRLSASEGG</sequence>
<dbReference type="GO" id="GO:0005840">
    <property type="term" value="C:ribosome"/>
    <property type="evidence" value="ECO:0007669"/>
    <property type="project" value="InterPro"/>
</dbReference>
<dbReference type="Proteomes" id="UP001177744">
    <property type="component" value="Unassembled WGS sequence"/>
</dbReference>